<feature type="transmembrane region" description="Helical" evidence="8">
    <location>
        <begin position="324"/>
        <end position="341"/>
    </location>
</feature>
<evidence type="ECO:0000256" key="2">
    <source>
        <dbReference type="ARBA" id="ARBA00022448"/>
    </source>
</evidence>
<evidence type="ECO:0000256" key="4">
    <source>
        <dbReference type="ARBA" id="ARBA00022989"/>
    </source>
</evidence>
<dbReference type="GO" id="GO:0000293">
    <property type="term" value="F:ferric-chelate reductase activity"/>
    <property type="evidence" value="ECO:0007669"/>
    <property type="project" value="TreeGrafter"/>
</dbReference>
<evidence type="ECO:0000256" key="1">
    <source>
        <dbReference type="ARBA" id="ARBA00004141"/>
    </source>
</evidence>
<dbReference type="InterPro" id="IPR013130">
    <property type="entry name" value="Fe3_Rdtase_TM_dom"/>
</dbReference>
<dbReference type="AlphaFoldDB" id="A0AAV9N0U1"/>
<dbReference type="SFLD" id="SFLDS00052">
    <property type="entry name" value="Ferric_Reductase_Domain"/>
    <property type="match status" value="1"/>
</dbReference>
<evidence type="ECO:0000259" key="9">
    <source>
        <dbReference type="Pfam" id="PF01794"/>
    </source>
</evidence>
<feature type="compositionally biased region" description="Polar residues" evidence="7">
    <location>
        <begin position="410"/>
        <end position="421"/>
    </location>
</feature>
<dbReference type="Pfam" id="PF01794">
    <property type="entry name" value="Ferric_reduct"/>
    <property type="match status" value="1"/>
</dbReference>
<dbReference type="GeneID" id="89974768"/>
<feature type="transmembrane region" description="Helical" evidence="8">
    <location>
        <begin position="95"/>
        <end position="116"/>
    </location>
</feature>
<feature type="transmembrane region" description="Helical" evidence="8">
    <location>
        <begin position="231"/>
        <end position="251"/>
    </location>
</feature>
<evidence type="ECO:0000313" key="11">
    <source>
        <dbReference type="Proteomes" id="UP001358417"/>
    </source>
</evidence>
<dbReference type="GO" id="GO:0005886">
    <property type="term" value="C:plasma membrane"/>
    <property type="evidence" value="ECO:0007669"/>
    <property type="project" value="TreeGrafter"/>
</dbReference>
<keyword evidence="4 8" id="KW-1133">Transmembrane helix</keyword>
<evidence type="ECO:0000256" key="5">
    <source>
        <dbReference type="ARBA" id="ARBA00023065"/>
    </source>
</evidence>
<keyword evidence="2" id="KW-0813">Transport</keyword>
<dbReference type="Proteomes" id="UP001358417">
    <property type="component" value="Unassembled WGS sequence"/>
</dbReference>
<gene>
    <name evidence="10" type="ORF">LTR84_006597</name>
</gene>
<dbReference type="SUPFAM" id="SSF52343">
    <property type="entry name" value="Ferredoxin reductase-like, C-terminal NADP-linked domain"/>
    <property type="match status" value="1"/>
</dbReference>
<feature type="domain" description="Ferric oxidoreductase" evidence="9">
    <location>
        <begin position="193"/>
        <end position="309"/>
    </location>
</feature>
<feature type="transmembrane region" description="Helical" evidence="8">
    <location>
        <begin position="294"/>
        <end position="318"/>
    </location>
</feature>
<dbReference type="PANTHER" id="PTHR32361:SF9">
    <property type="entry name" value="FERRIC REDUCTASE TRANSMEMBRANE COMPONENT 3-RELATED"/>
    <property type="match status" value="1"/>
</dbReference>
<dbReference type="GO" id="GO:0006879">
    <property type="term" value="P:intracellular iron ion homeostasis"/>
    <property type="evidence" value="ECO:0007669"/>
    <property type="project" value="TreeGrafter"/>
</dbReference>
<dbReference type="Gene3D" id="3.40.50.80">
    <property type="entry name" value="Nucleotide-binding domain of ferredoxin-NADP reductase (FNR) module"/>
    <property type="match status" value="1"/>
</dbReference>
<accession>A0AAV9N0U1</accession>
<protein>
    <recommendedName>
        <fullName evidence="9">Ferric oxidoreductase domain-containing protein</fullName>
    </recommendedName>
</protein>
<dbReference type="RefSeq" id="XP_064703044.1">
    <property type="nucleotide sequence ID" value="XM_064850157.1"/>
</dbReference>
<evidence type="ECO:0000256" key="7">
    <source>
        <dbReference type="SAM" id="MobiDB-lite"/>
    </source>
</evidence>
<dbReference type="InterPro" id="IPR051410">
    <property type="entry name" value="Ferric/Cupric_Reductase"/>
</dbReference>
<evidence type="ECO:0000313" key="10">
    <source>
        <dbReference type="EMBL" id="KAK5047500.1"/>
    </source>
</evidence>
<feature type="transmembrane region" description="Helical" evidence="8">
    <location>
        <begin position="266"/>
        <end position="287"/>
    </location>
</feature>
<proteinExistence type="predicted"/>
<keyword evidence="6 8" id="KW-0472">Membrane</keyword>
<feature type="region of interest" description="Disordered" evidence="7">
    <location>
        <begin position="410"/>
        <end position="431"/>
    </location>
</feature>
<evidence type="ECO:0000256" key="8">
    <source>
        <dbReference type="SAM" id="Phobius"/>
    </source>
</evidence>
<keyword evidence="11" id="KW-1185">Reference proteome</keyword>
<feature type="transmembrane region" description="Helical" evidence="8">
    <location>
        <begin position="153"/>
        <end position="172"/>
    </location>
</feature>
<name>A0AAV9N0U1_9EURO</name>
<dbReference type="CDD" id="cd06186">
    <property type="entry name" value="NOX_Duox_like_FAD_NADP"/>
    <property type="match status" value="1"/>
</dbReference>
<evidence type="ECO:0000256" key="3">
    <source>
        <dbReference type="ARBA" id="ARBA00022692"/>
    </source>
</evidence>
<dbReference type="EMBL" id="JAVRRD010000025">
    <property type="protein sequence ID" value="KAK5047500.1"/>
    <property type="molecule type" value="Genomic_DNA"/>
</dbReference>
<dbReference type="SFLD" id="SFLDG01168">
    <property type="entry name" value="Ferric_reductase_subgroup_(FRE"/>
    <property type="match status" value="1"/>
</dbReference>
<keyword evidence="3 8" id="KW-0812">Transmembrane</keyword>
<organism evidence="10 11">
    <name type="scientific">Exophiala bonariae</name>
    <dbReference type="NCBI Taxonomy" id="1690606"/>
    <lineage>
        <taxon>Eukaryota</taxon>
        <taxon>Fungi</taxon>
        <taxon>Dikarya</taxon>
        <taxon>Ascomycota</taxon>
        <taxon>Pezizomycotina</taxon>
        <taxon>Eurotiomycetes</taxon>
        <taxon>Chaetothyriomycetidae</taxon>
        <taxon>Chaetothyriales</taxon>
        <taxon>Herpotrichiellaceae</taxon>
        <taxon>Exophiala</taxon>
    </lineage>
</organism>
<evidence type="ECO:0000256" key="6">
    <source>
        <dbReference type="ARBA" id="ARBA00023136"/>
    </source>
</evidence>
<dbReference type="GO" id="GO:0015677">
    <property type="term" value="P:copper ion import"/>
    <property type="evidence" value="ECO:0007669"/>
    <property type="project" value="TreeGrafter"/>
</dbReference>
<comment type="subcellular location">
    <subcellularLocation>
        <location evidence="1">Membrane</location>
        <topology evidence="1">Multi-pass membrane protein</topology>
    </subcellularLocation>
</comment>
<keyword evidence="5" id="KW-0406">Ion transport</keyword>
<dbReference type="PANTHER" id="PTHR32361">
    <property type="entry name" value="FERRIC/CUPRIC REDUCTASE TRANSMEMBRANE COMPONENT"/>
    <property type="match status" value="1"/>
</dbReference>
<reference evidence="10 11" key="1">
    <citation type="submission" date="2023-08" db="EMBL/GenBank/DDBJ databases">
        <title>Black Yeasts Isolated from many extreme environments.</title>
        <authorList>
            <person name="Coleine C."/>
            <person name="Stajich J.E."/>
            <person name="Selbmann L."/>
        </authorList>
    </citation>
    <scope>NUCLEOTIDE SEQUENCE [LARGE SCALE GENOMIC DNA]</scope>
    <source>
        <strain evidence="10 11">CCFEE 5792</strain>
    </source>
</reference>
<comment type="caution">
    <text evidence="10">The sequence shown here is derived from an EMBL/GenBank/DDBJ whole genome shotgun (WGS) entry which is preliminary data.</text>
</comment>
<sequence>MHCARDKVPLSELQGFWEAHLATGTLSDRSFVPALPYHLALSEAQEEQDNRALVYLISREVLNETMLVAEDDFIAMYNYQKSFEYGEIDHGQNSIAVVLTAIAIPVLMSLSALLPYRWISRLVATLDQPLLGHVYRVPFLKAGTMPTRAQSLFFAYLWIINIVLMCAPLRMLQPNSGLSGFGQQALLTIGDRAGALAAANLVPLLLTSARNNVLLWITNWSNTTFLLTHRWLGYIVIIQTVLHSILLLHWYRTYSDYTTESKTPYWYWGIISTLTLCFLGPLSILPLRRRAYEMFLATHQILAALAMIAYFLHIWYIYQYNWGYEIWVYVAGAIWFVDRCLRILRIARNGMPTAIITSLGEGSDLLTVSIEGLHSEGHVYLYFPTMTWRFWENHPFSVLSSFSWADQDISPSETPERTNSMTEKHASARSEPAVATLASRNEISPATSLLLRPQSGSTRKLLEEARRQGGSISAPVWVEASYHSQSTKPLYRCSTLICIAGGVGITVALPTLQGYSGPEARLYWGVKHRDIVDAVAPHLRRLEGRVKAEIKVGERLAVKNIVQDEVLGGTARGDIGILVCGPPEMADHVRIAIGEVSRRSKRPIVFLDESFSW</sequence>
<dbReference type="GO" id="GO:0006826">
    <property type="term" value="P:iron ion transport"/>
    <property type="evidence" value="ECO:0007669"/>
    <property type="project" value="TreeGrafter"/>
</dbReference>
<dbReference type="InterPro" id="IPR039261">
    <property type="entry name" value="FNR_nucleotide-bd"/>
</dbReference>